<evidence type="ECO:0000256" key="7">
    <source>
        <dbReference type="ARBA" id="ARBA00022840"/>
    </source>
</evidence>
<name>A0A1D8IRG6_9GAMM</name>
<dbReference type="EMBL" id="CP017415">
    <property type="protein sequence ID" value="AOU99079.1"/>
    <property type="molecule type" value="Genomic_DNA"/>
</dbReference>
<dbReference type="InterPro" id="IPR041851">
    <property type="entry name" value="RecD_N_sf"/>
</dbReference>
<evidence type="ECO:0000256" key="9">
    <source>
        <dbReference type="ARBA" id="ARBA00023204"/>
    </source>
</evidence>
<dbReference type="GO" id="GO:0016887">
    <property type="term" value="F:ATP hydrolysis activity"/>
    <property type="evidence" value="ECO:0007669"/>
    <property type="project" value="RHEA"/>
</dbReference>
<dbReference type="PANTHER" id="PTHR43788:SF6">
    <property type="entry name" value="DNA HELICASE B"/>
    <property type="match status" value="1"/>
</dbReference>
<keyword evidence="2 11" id="KW-0547">Nucleotide-binding</keyword>
<dbReference type="InterPro" id="IPR050534">
    <property type="entry name" value="Coronavir_polyprotein_1ab"/>
</dbReference>
<dbReference type="InterPro" id="IPR027417">
    <property type="entry name" value="P-loop_NTPase"/>
</dbReference>
<dbReference type="GO" id="GO:0017116">
    <property type="term" value="F:single-stranded DNA helicase activity"/>
    <property type="evidence" value="ECO:0007669"/>
    <property type="project" value="TreeGrafter"/>
</dbReference>
<evidence type="ECO:0000259" key="12">
    <source>
        <dbReference type="Pfam" id="PF13538"/>
    </source>
</evidence>
<dbReference type="GO" id="GO:0005524">
    <property type="term" value="F:ATP binding"/>
    <property type="evidence" value="ECO:0007669"/>
    <property type="project" value="UniProtKB-UniRule"/>
</dbReference>
<evidence type="ECO:0000256" key="6">
    <source>
        <dbReference type="ARBA" id="ARBA00022839"/>
    </source>
</evidence>
<dbReference type="InterPro" id="IPR027785">
    <property type="entry name" value="UvrD-like_helicase_C"/>
</dbReference>
<dbReference type="GO" id="GO:0000724">
    <property type="term" value="P:double-strand break repair via homologous recombination"/>
    <property type="evidence" value="ECO:0007669"/>
    <property type="project" value="UniProtKB-UniRule"/>
</dbReference>
<evidence type="ECO:0000256" key="11">
    <source>
        <dbReference type="HAMAP-Rule" id="MF_01487"/>
    </source>
</evidence>
<sequence>MSARETLQRAAALGLIRALDDHFARLIDDLADNAPDGVLFAAALASHQTGEGDVCLHLADWAGQSPFEALPALRLPLLAEWRAMLSACPAVGTDATAPLVLDGDTLYLARYWAFETALAAALRGRAEDWAEGVDRARLAAGLRRLLGEDDAAADQRRAAALAVLRRLAVISGGPGTGKTRTVTAILALLLEQTPTLRVALAAPTGKAAARLAESIQAAKRELPLSEDLRAAIPERTHTLHRLLGIVPGRSQPRRDADNPLHVDLLVIDEASMVDLPLLARALAALPPHARLILLGDRGQLASVEAGAVLADICGEGALSGYSETMRVALDETAGEAPVPVEDGAASPMADSVTLLAHSYRFAQAGGIAALARAVNAGDADAALAEFDAGWPDLALAPPAPLEPRLGERLDEALSALFGAAGPAEALAALGRLRILCALREGPFGVTEINALVERHVRRRFGVDTHRPWYRGRPVMVQGNDYTLELFNGDVGITWPDENDQLRVYFEGADGGLKRVHPGRMPAHETVYAMTVHKSQGSEFDEVLLILPRQDVRVLTRELLYTGITRARHRVELWADPVIAAAAVARRVRRASGLRARLWGG</sequence>
<organism evidence="14 15">
    <name type="scientific">Acidihalobacter yilgarnensis</name>
    <dbReference type="NCBI Taxonomy" id="2819280"/>
    <lineage>
        <taxon>Bacteria</taxon>
        <taxon>Pseudomonadati</taxon>
        <taxon>Pseudomonadota</taxon>
        <taxon>Gammaproteobacteria</taxon>
        <taxon>Chromatiales</taxon>
        <taxon>Ectothiorhodospiraceae</taxon>
        <taxon>Acidihalobacter</taxon>
    </lineage>
</organism>
<evidence type="ECO:0000256" key="8">
    <source>
        <dbReference type="ARBA" id="ARBA00023125"/>
    </source>
</evidence>
<keyword evidence="4 11" id="KW-0378">Hydrolase</keyword>
<dbReference type="EC" id="5.6.2.3" evidence="11"/>
<evidence type="ECO:0000256" key="3">
    <source>
        <dbReference type="ARBA" id="ARBA00022763"/>
    </source>
</evidence>
<comment type="subunit">
    <text evidence="11">Heterotrimer of RecB, RecC and RecD. All subunits contribute to DNA-binding.</text>
</comment>
<gene>
    <name evidence="11" type="primary">recD</name>
    <name evidence="14" type="ORF">BI364_15025</name>
</gene>
<feature type="binding site" evidence="11">
    <location>
        <begin position="172"/>
        <end position="179"/>
    </location>
    <ligand>
        <name>ATP</name>
        <dbReference type="ChEBI" id="CHEBI:30616"/>
    </ligand>
</feature>
<keyword evidence="10 11" id="KW-0413">Isomerase</keyword>
<comment type="similarity">
    <text evidence="11">Belongs to the RecD family.</text>
</comment>
<evidence type="ECO:0000256" key="4">
    <source>
        <dbReference type="ARBA" id="ARBA00022801"/>
    </source>
</evidence>
<accession>A0A1D8IRG6</accession>
<evidence type="ECO:0000313" key="14">
    <source>
        <dbReference type="EMBL" id="AOU99079.1"/>
    </source>
</evidence>
<dbReference type="PANTHER" id="PTHR43788">
    <property type="entry name" value="DNA2/NAM7 HELICASE FAMILY MEMBER"/>
    <property type="match status" value="1"/>
</dbReference>
<dbReference type="GO" id="GO:0009338">
    <property type="term" value="C:exodeoxyribonuclease V complex"/>
    <property type="evidence" value="ECO:0007669"/>
    <property type="project" value="InterPro"/>
</dbReference>
<dbReference type="Pfam" id="PF13538">
    <property type="entry name" value="UvrD_C_2"/>
    <property type="match status" value="1"/>
</dbReference>
<evidence type="ECO:0000256" key="1">
    <source>
        <dbReference type="ARBA" id="ARBA00022722"/>
    </source>
</evidence>
<keyword evidence="9 11" id="KW-0234">DNA repair</keyword>
<keyword evidence="3 11" id="KW-0227">DNA damage</keyword>
<comment type="miscellaneous">
    <text evidence="11">In the RecBCD complex, RecB has a slow 3'-5' helicase, an exonuclease activity and loads RecA onto ssDNA, RecD has a fast 5'-3' helicase activity, while RecC stimulates the ATPase and processivity of the RecB helicase and contributes to recognition of the Chi site.</text>
</comment>
<dbReference type="SUPFAM" id="SSF52540">
    <property type="entry name" value="P-loop containing nucleoside triphosphate hydrolases"/>
    <property type="match status" value="2"/>
</dbReference>
<comment type="function">
    <text evidence="11">A helicase/nuclease that prepares dsDNA breaks (DSB) for recombinational DNA repair. Binds to DSBs and unwinds DNA via a highly rapid and processive ATP-dependent bidirectional helicase activity. Unwinds dsDNA until it encounters a Chi (crossover hotspot instigator) sequence from the 3' direction. Cuts ssDNA a few nucleotides 3' to the Chi site. The properties and activities of the enzyme are changed at Chi. The Chi-altered holoenzyme produces a long 3'-ssDNA overhang and facilitates RecA-binding to the ssDNA for homologous DNA recombination and repair. Holoenzyme degrades any linearized DNA that is unable to undergo homologous recombination. In the holoenzyme this subunit has ssDNA-dependent ATPase and 5'-3' helicase activity. When added to pre-assembled RecBC greatly stimulates nuclease activity and augments holoenzyme processivity. Negatively regulates the RecA-loading ability of RecBCD.</text>
</comment>
<keyword evidence="7 11" id="KW-0067">ATP-binding</keyword>
<dbReference type="KEGG" id="aprs:BI364_15025"/>
<dbReference type="NCBIfam" id="TIGR01447">
    <property type="entry name" value="recD"/>
    <property type="match status" value="1"/>
</dbReference>
<reference evidence="15" key="1">
    <citation type="submission" date="2016-09" db="EMBL/GenBank/DDBJ databases">
        <title>Acidihalobacter prosperus F5.</title>
        <authorList>
            <person name="Khaleque H.N."/>
            <person name="Ramsay J.P."/>
            <person name="Kaksonen A.H."/>
            <person name="Boxall N.J."/>
            <person name="Watkin E.L.J."/>
        </authorList>
    </citation>
    <scope>NUCLEOTIDE SEQUENCE [LARGE SCALE GENOMIC DNA]</scope>
    <source>
        <strain evidence="15">F5</strain>
    </source>
</reference>
<comment type="catalytic activity">
    <reaction evidence="11">
        <text>ATP + H2O = ADP + phosphate + H(+)</text>
        <dbReference type="Rhea" id="RHEA:13065"/>
        <dbReference type="ChEBI" id="CHEBI:15377"/>
        <dbReference type="ChEBI" id="CHEBI:15378"/>
        <dbReference type="ChEBI" id="CHEBI:30616"/>
        <dbReference type="ChEBI" id="CHEBI:43474"/>
        <dbReference type="ChEBI" id="CHEBI:456216"/>
        <dbReference type="EC" id="5.6.2.3"/>
    </reaction>
</comment>
<evidence type="ECO:0000256" key="2">
    <source>
        <dbReference type="ARBA" id="ARBA00022741"/>
    </source>
</evidence>
<dbReference type="HAMAP" id="MF_01487">
    <property type="entry name" value="RecD"/>
    <property type="match status" value="1"/>
</dbReference>
<protein>
    <recommendedName>
        <fullName evidence="11">RecBCD enzyme subunit RecD</fullName>
        <ecNumber evidence="11">5.6.2.3</ecNumber>
    </recommendedName>
    <alternativeName>
        <fullName evidence="11">DNA 5'-3' helicase subunit RecD</fullName>
    </alternativeName>
    <alternativeName>
        <fullName evidence="11">Exonuclease V subunit RecD</fullName>
        <shortName evidence="11">ExoV subunit RecD</shortName>
    </alternativeName>
    <alternativeName>
        <fullName evidence="11">Helicase/nuclease RecBCD subunit RecD</fullName>
    </alternativeName>
</protein>
<dbReference type="Pfam" id="PF21185">
    <property type="entry name" value="RecD_N"/>
    <property type="match status" value="1"/>
</dbReference>
<dbReference type="InterPro" id="IPR049550">
    <property type="entry name" value="RecD_N"/>
</dbReference>
<proteinExistence type="inferred from homology"/>
<dbReference type="Pfam" id="PF13245">
    <property type="entry name" value="AAA_19"/>
    <property type="match status" value="1"/>
</dbReference>
<evidence type="ECO:0000256" key="5">
    <source>
        <dbReference type="ARBA" id="ARBA00022806"/>
    </source>
</evidence>
<keyword evidence="6 11" id="KW-0269">Exonuclease</keyword>
<keyword evidence="8 11" id="KW-0238">DNA-binding</keyword>
<evidence type="ECO:0000256" key="10">
    <source>
        <dbReference type="ARBA" id="ARBA00023235"/>
    </source>
</evidence>
<evidence type="ECO:0000259" key="13">
    <source>
        <dbReference type="Pfam" id="PF21185"/>
    </source>
</evidence>
<dbReference type="CDD" id="cd17933">
    <property type="entry name" value="DEXSc_RecD-like"/>
    <property type="match status" value="1"/>
</dbReference>
<feature type="domain" description="UvrD-like helicase C-terminal" evidence="12">
    <location>
        <begin position="526"/>
        <end position="570"/>
    </location>
</feature>
<keyword evidence="5 11" id="KW-0347">Helicase</keyword>
<dbReference type="GO" id="GO:0003677">
    <property type="term" value="F:DNA binding"/>
    <property type="evidence" value="ECO:0007669"/>
    <property type="project" value="UniProtKB-UniRule"/>
</dbReference>
<dbReference type="Gene3D" id="1.10.10.1020">
    <property type="entry name" value="RecBCD complex, subunit RecD, N-terminal domain"/>
    <property type="match status" value="1"/>
</dbReference>
<dbReference type="InterPro" id="IPR006344">
    <property type="entry name" value="RecD"/>
</dbReference>
<feature type="domain" description="RecBCD enzyme subunit RecD N-terminal" evidence="13">
    <location>
        <begin position="13"/>
        <end position="107"/>
    </location>
</feature>
<keyword evidence="15" id="KW-1185">Reference proteome</keyword>
<dbReference type="Gene3D" id="3.40.50.300">
    <property type="entry name" value="P-loop containing nucleotide triphosphate hydrolases"/>
    <property type="match status" value="3"/>
</dbReference>
<evidence type="ECO:0000313" key="15">
    <source>
        <dbReference type="Proteomes" id="UP000095401"/>
    </source>
</evidence>
<dbReference type="GO" id="GO:0008854">
    <property type="term" value="F:exodeoxyribonuclease V activity"/>
    <property type="evidence" value="ECO:0007669"/>
    <property type="project" value="InterPro"/>
</dbReference>
<dbReference type="AlphaFoldDB" id="A0A1D8IRG6"/>
<keyword evidence="1 11" id="KW-0540">Nuclease</keyword>
<dbReference type="RefSeq" id="WP_070079432.1">
    <property type="nucleotide sequence ID" value="NZ_CP017415.1"/>
</dbReference>
<dbReference type="Proteomes" id="UP000095401">
    <property type="component" value="Chromosome"/>
</dbReference>
<dbReference type="CDD" id="cd18809">
    <property type="entry name" value="SF1_C_RecD"/>
    <property type="match status" value="1"/>
</dbReference>
<dbReference type="GO" id="GO:0043139">
    <property type="term" value="F:5'-3' DNA helicase activity"/>
    <property type="evidence" value="ECO:0007669"/>
    <property type="project" value="UniProtKB-UniRule"/>
</dbReference>